<proteinExistence type="predicted"/>
<accession>A0ABX0Y4Y9</accession>
<protein>
    <submittedName>
        <fullName evidence="2">PadR family transcriptional regulator</fullName>
    </submittedName>
</protein>
<evidence type="ECO:0000259" key="1">
    <source>
        <dbReference type="Pfam" id="PF03551"/>
    </source>
</evidence>
<dbReference type="Proteomes" id="UP000722989">
    <property type="component" value="Unassembled WGS sequence"/>
</dbReference>
<dbReference type="PANTHER" id="PTHR43252:SF6">
    <property type="entry name" value="NEGATIVE TRANSCRIPTION REGULATOR PADR"/>
    <property type="match status" value="1"/>
</dbReference>
<dbReference type="Pfam" id="PF03551">
    <property type="entry name" value="PadR"/>
    <property type="match status" value="1"/>
</dbReference>
<dbReference type="SUPFAM" id="SSF46785">
    <property type="entry name" value="Winged helix' DNA-binding domain"/>
    <property type="match status" value="1"/>
</dbReference>
<dbReference type="EMBL" id="JAATVY010000020">
    <property type="protein sequence ID" value="NJC72625.1"/>
    <property type="molecule type" value="Genomic_DNA"/>
</dbReference>
<keyword evidence="3" id="KW-1185">Reference proteome</keyword>
<evidence type="ECO:0000313" key="3">
    <source>
        <dbReference type="Proteomes" id="UP000722989"/>
    </source>
</evidence>
<dbReference type="Gene3D" id="1.10.10.10">
    <property type="entry name" value="Winged helix-like DNA-binding domain superfamily/Winged helix DNA-binding domain"/>
    <property type="match status" value="1"/>
</dbReference>
<sequence length="186" mass="19905">MSATPAAGSTTAHVLLGLLAAGPRHGYELKRAHDERLPRAKPLAYGQVYATLGRLQRDGLVTAVGQDQAGGPERTSYALTPAGRAQLDSWLERIETPAPYVTSTLLAKVAVALLVADADKARTYLVAQRRAHVERLRELTAVKTAPGADLGAVIAADFAIVHLDADLRWLQTTLERVANTHGEVRS</sequence>
<organism evidence="2 3">
    <name type="scientific">Planosporangium thailandense</name>
    <dbReference type="NCBI Taxonomy" id="765197"/>
    <lineage>
        <taxon>Bacteria</taxon>
        <taxon>Bacillati</taxon>
        <taxon>Actinomycetota</taxon>
        <taxon>Actinomycetes</taxon>
        <taxon>Micromonosporales</taxon>
        <taxon>Micromonosporaceae</taxon>
        <taxon>Planosporangium</taxon>
    </lineage>
</organism>
<reference evidence="2 3" key="1">
    <citation type="submission" date="2020-03" db="EMBL/GenBank/DDBJ databases">
        <title>WGS of the type strain of Planosporangium spp.</title>
        <authorList>
            <person name="Thawai C."/>
        </authorList>
    </citation>
    <scope>NUCLEOTIDE SEQUENCE [LARGE SCALE GENOMIC DNA]</scope>
    <source>
        <strain evidence="2 3">TBRC 5610</strain>
    </source>
</reference>
<dbReference type="InterPro" id="IPR005149">
    <property type="entry name" value="Tscrpt_reg_PadR_N"/>
</dbReference>
<gene>
    <name evidence="2" type="ORF">HC031_23315</name>
</gene>
<comment type="caution">
    <text evidence="2">The sequence shown here is derived from an EMBL/GenBank/DDBJ whole genome shotgun (WGS) entry which is preliminary data.</text>
</comment>
<feature type="domain" description="Transcription regulator PadR N-terminal" evidence="1">
    <location>
        <begin position="15"/>
        <end position="88"/>
    </location>
</feature>
<dbReference type="InterPro" id="IPR036390">
    <property type="entry name" value="WH_DNA-bd_sf"/>
</dbReference>
<dbReference type="RefSeq" id="WP_167927535.1">
    <property type="nucleotide sequence ID" value="NZ_JAATVY010000020.1"/>
</dbReference>
<dbReference type="PANTHER" id="PTHR43252">
    <property type="entry name" value="TRANSCRIPTIONAL REGULATOR YQJI"/>
    <property type="match status" value="1"/>
</dbReference>
<dbReference type="InterPro" id="IPR036388">
    <property type="entry name" value="WH-like_DNA-bd_sf"/>
</dbReference>
<evidence type="ECO:0000313" key="2">
    <source>
        <dbReference type="EMBL" id="NJC72625.1"/>
    </source>
</evidence>
<name>A0ABX0Y4Y9_9ACTN</name>